<proteinExistence type="predicted"/>
<protein>
    <recommendedName>
        <fullName evidence="2">Phosphatidic acid phosphatase type 2/haloperoxidase domain-containing protein</fullName>
    </recommendedName>
</protein>
<evidence type="ECO:0000256" key="1">
    <source>
        <dbReference type="SAM" id="Phobius"/>
    </source>
</evidence>
<gene>
    <name evidence="3" type="ORF">VVAX_05777</name>
</gene>
<dbReference type="SMART" id="SM00014">
    <property type="entry name" value="acidPPc"/>
    <property type="match status" value="1"/>
</dbReference>
<dbReference type="EMBL" id="LR743508">
    <property type="protein sequence ID" value="CAA2109506.1"/>
    <property type="molecule type" value="Genomic_DNA"/>
</dbReference>
<feature type="transmembrane region" description="Helical" evidence="1">
    <location>
        <begin position="219"/>
        <end position="237"/>
    </location>
</feature>
<evidence type="ECO:0000313" key="3">
    <source>
        <dbReference type="EMBL" id="CAA2109506.1"/>
    </source>
</evidence>
<feature type="transmembrane region" description="Helical" evidence="1">
    <location>
        <begin position="47"/>
        <end position="68"/>
    </location>
</feature>
<feature type="transmembrane region" description="Helical" evidence="1">
    <location>
        <begin position="168"/>
        <end position="188"/>
    </location>
</feature>
<accession>A0A679JDN8</accession>
<feature type="domain" description="Phosphatidic acid phosphatase type 2/haloperoxidase" evidence="2">
    <location>
        <begin position="112"/>
        <end position="238"/>
    </location>
</feature>
<dbReference type="InterPro" id="IPR036938">
    <property type="entry name" value="PAP2/HPO_sf"/>
</dbReference>
<dbReference type="AlphaFoldDB" id="A0A679JDN8"/>
<organism evidence="3">
    <name type="scientific">Variovorax paradoxus</name>
    <dbReference type="NCBI Taxonomy" id="34073"/>
    <lineage>
        <taxon>Bacteria</taxon>
        <taxon>Pseudomonadati</taxon>
        <taxon>Pseudomonadota</taxon>
        <taxon>Betaproteobacteria</taxon>
        <taxon>Burkholderiales</taxon>
        <taxon>Comamonadaceae</taxon>
        <taxon>Variovorax</taxon>
    </lineage>
</organism>
<reference evidence="3" key="1">
    <citation type="submission" date="2019-12" db="EMBL/GenBank/DDBJ databases">
        <authorList>
            <person name="Cremers G."/>
        </authorList>
    </citation>
    <scope>NUCLEOTIDE SEQUENCE</scope>
    <source>
        <strain evidence="3">Vvax</strain>
    </source>
</reference>
<name>A0A679JDN8_VARPD</name>
<keyword evidence="1" id="KW-0472">Membrane</keyword>
<feature type="transmembrane region" description="Helical" evidence="1">
    <location>
        <begin position="95"/>
        <end position="113"/>
    </location>
</feature>
<feature type="transmembrane region" description="Helical" evidence="1">
    <location>
        <begin position="125"/>
        <end position="148"/>
    </location>
</feature>
<sequence length="248" mass="27110">MQAPKLGRFLSPKAASVTSRPATHSLLPSASPVPWYMALGQRIATLWVVKMFGTTLGISGFFVVYFWVMHNPLREPTVMPLTPLDHWVGVNDEAMMLYGSLWFYISLAPAFAKDKAELLACARDAALMAVVGLLVFCLFPTAVPAFAVDWSQYPSLQFLKATDAGGNAFPSLHVAFAVFSAMVLARQLRSVRAPAWVRALNLLWALGIVYSTLATRQHVLLDVLGGTLLAFAVGWAGNTRGRLVWKEA</sequence>
<dbReference type="Pfam" id="PF14378">
    <property type="entry name" value="PAP2_3"/>
    <property type="match status" value="1"/>
</dbReference>
<dbReference type="InterPro" id="IPR026841">
    <property type="entry name" value="Aur1/Ipt1"/>
</dbReference>
<dbReference type="InterPro" id="IPR000326">
    <property type="entry name" value="PAP2/HPO"/>
</dbReference>
<dbReference type="SUPFAM" id="SSF48317">
    <property type="entry name" value="Acid phosphatase/Vanadium-dependent haloperoxidase"/>
    <property type="match status" value="1"/>
</dbReference>
<dbReference type="Gene3D" id="1.20.144.10">
    <property type="entry name" value="Phosphatidic acid phosphatase type 2/haloperoxidase"/>
    <property type="match status" value="1"/>
</dbReference>
<keyword evidence="1" id="KW-0812">Transmembrane</keyword>
<dbReference type="GO" id="GO:0016020">
    <property type="term" value="C:membrane"/>
    <property type="evidence" value="ECO:0007669"/>
    <property type="project" value="UniProtKB-SubCell"/>
</dbReference>
<feature type="transmembrane region" description="Helical" evidence="1">
    <location>
        <begin position="195"/>
        <end position="213"/>
    </location>
</feature>
<evidence type="ECO:0000259" key="2">
    <source>
        <dbReference type="SMART" id="SM00014"/>
    </source>
</evidence>
<keyword evidence="1" id="KW-1133">Transmembrane helix</keyword>